<feature type="domain" description="PhyR sigma2" evidence="6">
    <location>
        <begin position="11"/>
        <end position="62"/>
    </location>
</feature>
<dbReference type="SUPFAM" id="SSF88946">
    <property type="entry name" value="Sigma2 domain of RNA polymerase sigma factors"/>
    <property type="match status" value="1"/>
</dbReference>
<evidence type="ECO:0000256" key="3">
    <source>
        <dbReference type="ARBA" id="ARBA00023082"/>
    </source>
</evidence>
<evidence type="ECO:0000313" key="8">
    <source>
        <dbReference type="Proteomes" id="UP001215503"/>
    </source>
</evidence>
<dbReference type="CDD" id="cd06171">
    <property type="entry name" value="Sigma70_r4"/>
    <property type="match status" value="1"/>
</dbReference>
<dbReference type="Proteomes" id="UP001215503">
    <property type="component" value="Unassembled WGS sequence"/>
</dbReference>
<dbReference type="InterPro" id="IPR013249">
    <property type="entry name" value="RNA_pol_sigma70_r4_t2"/>
</dbReference>
<keyword evidence="2" id="KW-0805">Transcription regulation</keyword>
<dbReference type="Gene3D" id="1.10.10.10">
    <property type="entry name" value="Winged helix-like DNA-binding domain superfamily/Winged helix DNA-binding domain"/>
    <property type="match status" value="1"/>
</dbReference>
<comment type="caution">
    <text evidence="7">The sequence shown here is derived from an EMBL/GenBank/DDBJ whole genome shotgun (WGS) entry which is preliminary data.</text>
</comment>
<name>A0ABT5YP98_9PROT</name>
<evidence type="ECO:0000259" key="5">
    <source>
        <dbReference type="Pfam" id="PF08281"/>
    </source>
</evidence>
<reference evidence="7 8" key="1">
    <citation type="submission" date="2023-03" db="EMBL/GenBank/DDBJ databases">
        <title>Fodinicurvata sp. CAU 1616 isolated from sea sendiment.</title>
        <authorList>
            <person name="Kim W."/>
        </authorList>
    </citation>
    <scope>NUCLEOTIDE SEQUENCE [LARGE SCALE GENOMIC DNA]</scope>
    <source>
        <strain evidence="7 8">CAU 1616</strain>
    </source>
</reference>
<evidence type="ECO:0000256" key="1">
    <source>
        <dbReference type="ARBA" id="ARBA00010641"/>
    </source>
</evidence>
<dbReference type="SUPFAM" id="SSF88659">
    <property type="entry name" value="Sigma3 and sigma4 domains of RNA polymerase sigma factors"/>
    <property type="match status" value="1"/>
</dbReference>
<dbReference type="Gene3D" id="1.10.1740.10">
    <property type="match status" value="1"/>
</dbReference>
<dbReference type="InterPro" id="IPR013325">
    <property type="entry name" value="RNA_pol_sigma_r2"/>
</dbReference>
<dbReference type="InterPro" id="IPR053866">
    <property type="entry name" value="PhyR_sigma2"/>
</dbReference>
<accession>A0ABT5YP98</accession>
<evidence type="ECO:0000259" key="6">
    <source>
        <dbReference type="Pfam" id="PF22029"/>
    </source>
</evidence>
<keyword evidence="8" id="KW-1185">Reference proteome</keyword>
<keyword evidence="3" id="KW-0731">Sigma factor</keyword>
<organism evidence="7 8">
    <name type="scientific">Aquibaculum arenosum</name>
    <dbReference type="NCBI Taxonomy" id="3032591"/>
    <lineage>
        <taxon>Bacteria</taxon>
        <taxon>Pseudomonadati</taxon>
        <taxon>Pseudomonadota</taxon>
        <taxon>Alphaproteobacteria</taxon>
        <taxon>Rhodospirillales</taxon>
        <taxon>Rhodovibrionaceae</taxon>
        <taxon>Aquibaculum</taxon>
    </lineage>
</organism>
<dbReference type="PANTHER" id="PTHR43133:SF25">
    <property type="entry name" value="RNA POLYMERASE SIGMA FACTOR RFAY-RELATED"/>
    <property type="match status" value="1"/>
</dbReference>
<dbReference type="InterPro" id="IPR036388">
    <property type="entry name" value="WH-like_DNA-bd_sf"/>
</dbReference>
<dbReference type="InterPro" id="IPR013324">
    <property type="entry name" value="RNA_pol_sigma_r3/r4-like"/>
</dbReference>
<dbReference type="Pfam" id="PF22029">
    <property type="entry name" value="PhyR_sigma2"/>
    <property type="match status" value="1"/>
</dbReference>
<sequence length="168" mass="18649">MGDPAERLIEEVRGLRRYALALTGSATDADDLVQESLQRVLAVLRKGAKVNNLHGYLYSVAHNTWMEQRARPSGAFAHLSLEDLDLQLPLAANQPARAEWHAMAQALQALPREQREVLLLIGLEGFSYKEAAALLSVPIGTVMSRLSRARVALRHALDGKRTHQRRAQ</sequence>
<evidence type="ECO:0000256" key="2">
    <source>
        <dbReference type="ARBA" id="ARBA00023015"/>
    </source>
</evidence>
<dbReference type="Pfam" id="PF08281">
    <property type="entry name" value="Sigma70_r4_2"/>
    <property type="match status" value="1"/>
</dbReference>
<gene>
    <name evidence="7" type="ORF">P2G67_12065</name>
</gene>
<keyword evidence="4" id="KW-0804">Transcription</keyword>
<evidence type="ECO:0000256" key="4">
    <source>
        <dbReference type="ARBA" id="ARBA00023163"/>
    </source>
</evidence>
<feature type="domain" description="RNA polymerase sigma factor 70 region 4 type 2" evidence="5">
    <location>
        <begin position="102"/>
        <end position="153"/>
    </location>
</feature>
<protein>
    <submittedName>
        <fullName evidence="7">RNA polymerase sigma factor</fullName>
    </submittedName>
</protein>
<dbReference type="PANTHER" id="PTHR43133">
    <property type="entry name" value="RNA POLYMERASE ECF-TYPE SIGMA FACTO"/>
    <property type="match status" value="1"/>
</dbReference>
<dbReference type="InterPro" id="IPR014284">
    <property type="entry name" value="RNA_pol_sigma-70_dom"/>
</dbReference>
<proteinExistence type="inferred from homology"/>
<dbReference type="InterPro" id="IPR039425">
    <property type="entry name" value="RNA_pol_sigma-70-like"/>
</dbReference>
<comment type="similarity">
    <text evidence="1">Belongs to the sigma-70 factor family. ECF subfamily.</text>
</comment>
<dbReference type="RefSeq" id="WP_275823438.1">
    <property type="nucleotide sequence ID" value="NZ_JARHUD010000007.1"/>
</dbReference>
<dbReference type="NCBIfam" id="TIGR02937">
    <property type="entry name" value="sigma70-ECF"/>
    <property type="match status" value="1"/>
</dbReference>
<evidence type="ECO:0000313" key="7">
    <source>
        <dbReference type="EMBL" id="MDF2096712.1"/>
    </source>
</evidence>
<dbReference type="EMBL" id="JARHUD010000007">
    <property type="protein sequence ID" value="MDF2096712.1"/>
    <property type="molecule type" value="Genomic_DNA"/>
</dbReference>